<evidence type="ECO:0000256" key="1">
    <source>
        <dbReference type="SAM" id="Phobius"/>
    </source>
</evidence>
<keyword evidence="1" id="KW-0812">Transmembrane</keyword>
<feature type="transmembrane region" description="Helical" evidence="1">
    <location>
        <begin position="115"/>
        <end position="135"/>
    </location>
</feature>
<dbReference type="AlphaFoldDB" id="A0A4R1XFM3"/>
<organism evidence="2 3">
    <name type="scientific">Acinetobacter calcoaceticus</name>
    <dbReference type="NCBI Taxonomy" id="471"/>
    <lineage>
        <taxon>Bacteria</taxon>
        <taxon>Pseudomonadati</taxon>
        <taxon>Pseudomonadota</taxon>
        <taxon>Gammaproteobacteria</taxon>
        <taxon>Moraxellales</taxon>
        <taxon>Moraxellaceae</taxon>
        <taxon>Acinetobacter</taxon>
        <taxon>Acinetobacter calcoaceticus/baumannii complex</taxon>
    </lineage>
</organism>
<keyword evidence="1" id="KW-0472">Membrane</keyword>
<dbReference type="EMBL" id="SLVJ01000026">
    <property type="protein sequence ID" value="TCM61916.1"/>
    <property type="molecule type" value="Genomic_DNA"/>
</dbReference>
<comment type="caution">
    <text evidence="2">The sequence shown here is derived from an EMBL/GenBank/DDBJ whole genome shotgun (WGS) entry which is preliminary data.</text>
</comment>
<dbReference type="InterPro" id="IPR048130">
    <property type="entry name" value="T6SS_ExIF-like"/>
</dbReference>
<evidence type="ECO:0000313" key="2">
    <source>
        <dbReference type="EMBL" id="TCM61916.1"/>
    </source>
</evidence>
<accession>A0A4R1XFM3</accession>
<name>A0A4R1XFM3_ACICA</name>
<feature type="transmembrane region" description="Helical" evidence="1">
    <location>
        <begin position="85"/>
        <end position="103"/>
    </location>
</feature>
<proteinExistence type="predicted"/>
<gene>
    <name evidence="2" type="ORF">EC844_12670</name>
</gene>
<sequence length="206" mass="23726">MVFSYIEVSDFALELTDTAGEKHYFKGCFPEVIFNIGDQVKVIAIPLNNHYAYAYSVIDAQKQYMWTGQQVERGRINYRIFSSKIGAFFGFLGILSFILFFVFTGDAILILTLDFVVWTLVFCFLSLILIGWRIGASFDDQSSLLEAILKKIGFYKPTMISLGSYSVSMVNIKNKVKDDEFFTRWKQYTYRIDLAQKADAEKYGKK</sequence>
<reference evidence="2 3" key="1">
    <citation type="submission" date="2019-03" db="EMBL/GenBank/DDBJ databases">
        <title>Genomic analyses of the natural microbiome of Caenorhabditis elegans.</title>
        <authorList>
            <person name="Samuel B."/>
        </authorList>
    </citation>
    <scope>NUCLEOTIDE SEQUENCE [LARGE SCALE GENOMIC DNA]</scope>
    <source>
        <strain evidence="2 3">JUb89</strain>
    </source>
</reference>
<dbReference type="NCBIfam" id="NF041560">
    <property type="entry name" value="T6SS_Burk_ExIF"/>
    <property type="match status" value="1"/>
</dbReference>
<dbReference type="Proteomes" id="UP000294963">
    <property type="component" value="Unassembled WGS sequence"/>
</dbReference>
<keyword evidence="3" id="KW-1185">Reference proteome</keyword>
<evidence type="ECO:0000313" key="3">
    <source>
        <dbReference type="Proteomes" id="UP000294963"/>
    </source>
</evidence>
<keyword evidence="1" id="KW-1133">Transmembrane helix</keyword>
<protein>
    <submittedName>
        <fullName evidence="2">Uncharacterized protein</fullName>
    </submittedName>
</protein>